<gene>
    <name evidence="2" type="ORF">DDE84_01280</name>
</gene>
<evidence type="ECO:0000313" key="2">
    <source>
        <dbReference type="EMBL" id="KAE8130240.1"/>
    </source>
</evidence>
<evidence type="ECO:0000313" key="3">
    <source>
        <dbReference type="Proteomes" id="UP000325415"/>
    </source>
</evidence>
<sequence>MTRMTRMTHRGAAQGERRMDETPAARHISRSHYPEDLLQLAMADSDVIEAMRDNRYDIQQDAPDSDPASRYGGRLGFGYFEIPTPEDLKAERSRAAHYREYRRLYRATHQERCHEWDRRAHQRRKAES</sequence>
<proteinExistence type="predicted"/>
<dbReference type="Proteomes" id="UP000325415">
    <property type="component" value="Unassembled WGS sequence"/>
</dbReference>
<feature type="compositionally biased region" description="Basic and acidic residues" evidence="1">
    <location>
        <begin position="15"/>
        <end position="24"/>
    </location>
</feature>
<feature type="region of interest" description="Disordered" evidence="1">
    <location>
        <begin position="1"/>
        <end position="32"/>
    </location>
</feature>
<accession>A0A5N6S9R7</accession>
<keyword evidence="3" id="KW-1185">Reference proteome</keyword>
<reference evidence="2 3" key="1">
    <citation type="submission" date="2018-04" db="EMBL/GenBank/DDBJ databases">
        <authorList>
            <person name="Eckel V.P."/>
            <person name="Vogel R.F."/>
        </authorList>
    </citation>
    <scope>NUCLEOTIDE SEQUENCE [LARGE SCALE GENOMIC DNA]</scope>
    <source>
        <strain evidence="3">TMW 2.1764</strain>
    </source>
</reference>
<organism evidence="2 3">
    <name type="scientific">Bifidobacterium tibiigranuli</name>
    <dbReference type="NCBI Taxonomy" id="2172043"/>
    <lineage>
        <taxon>Bacteria</taxon>
        <taxon>Bacillati</taxon>
        <taxon>Actinomycetota</taxon>
        <taxon>Actinomycetes</taxon>
        <taxon>Bifidobacteriales</taxon>
        <taxon>Bifidobacteriaceae</taxon>
        <taxon>Bifidobacterium</taxon>
    </lineage>
</organism>
<comment type="caution">
    <text evidence="2">The sequence shown here is derived from an EMBL/GenBank/DDBJ whole genome shotgun (WGS) entry which is preliminary data.</text>
</comment>
<dbReference type="AlphaFoldDB" id="A0A5N6S9R7"/>
<dbReference type="RefSeq" id="WP_152579932.1">
    <property type="nucleotide sequence ID" value="NZ_QDAG01000001.1"/>
</dbReference>
<evidence type="ECO:0000256" key="1">
    <source>
        <dbReference type="SAM" id="MobiDB-lite"/>
    </source>
</evidence>
<protein>
    <submittedName>
        <fullName evidence="2">Uncharacterized protein</fullName>
    </submittedName>
</protein>
<dbReference type="EMBL" id="QDAG01000001">
    <property type="protein sequence ID" value="KAE8130240.1"/>
    <property type="molecule type" value="Genomic_DNA"/>
</dbReference>
<name>A0A5N6S9R7_9BIFI</name>
<dbReference type="GeneID" id="78126336"/>